<dbReference type="PANTHER" id="PTHR43690">
    <property type="entry name" value="NARDILYSIN"/>
    <property type="match status" value="1"/>
</dbReference>
<evidence type="ECO:0000256" key="2">
    <source>
        <dbReference type="ARBA" id="ARBA00022670"/>
    </source>
</evidence>
<feature type="non-terminal residue" evidence="7">
    <location>
        <position position="103"/>
    </location>
</feature>
<keyword evidence="5" id="KW-0482">Metalloprotease</keyword>
<dbReference type="AlphaFoldDB" id="T1BTZ8"/>
<evidence type="ECO:0000256" key="3">
    <source>
        <dbReference type="ARBA" id="ARBA00022801"/>
    </source>
</evidence>
<evidence type="ECO:0000313" key="7">
    <source>
        <dbReference type="EMBL" id="EQD73347.1"/>
    </source>
</evidence>
<evidence type="ECO:0000259" key="6">
    <source>
        <dbReference type="Pfam" id="PF00675"/>
    </source>
</evidence>
<reference evidence="7" key="2">
    <citation type="journal article" date="2014" name="ISME J.">
        <title>Microbial stratification in low pH oxic and suboxic macroscopic growths along an acid mine drainage.</title>
        <authorList>
            <person name="Mendez-Garcia C."/>
            <person name="Mesa V."/>
            <person name="Sprenger R.R."/>
            <person name="Richter M."/>
            <person name="Diez M.S."/>
            <person name="Solano J."/>
            <person name="Bargiela R."/>
            <person name="Golyshina O.V."/>
            <person name="Manteca A."/>
            <person name="Ramos J.L."/>
            <person name="Gallego J.R."/>
            <person name="Llorente I."/>
            <person name="Martins Dos Santos V.A."/>
            <person name="Jensen O.N."/>
            <person name="Pelaez A.I."/>
            <person name="Sanchez J."/>
            <person name="Ferrer M."/>
        </authorList>
    </citation>
    <scope>NUCLEOTIDE SEQUENCE</scope>
</reference>
<evidence type="ECO:0000256" key="4">
    <source>
        <dbReference type="ARBA" id="ARBA00022833"/>
    </source>
</evidence>
<organism evidence="7">
    <name type="scientific">mine drainage metagenome</name>
    <dbReference type="NCBI Taxonomy" id="410659"/>
    <lineage>
        <taxon>unclassified sequences</taxon>
        <taxon>metagenomes</taxon>
        <taxon>ecological metagenomes</taxon>
    </lineage>
</organism>
<name>T1BTZ8_9ZZZZ</name>
<dbReference type="EMBL" id="AUZX01003645">
    <property type="protein sequence ID" value="EQD73347.1"/>
    <property type="molecule type" value="Genomic_DNA"/>
</dbReference>
<feature type="domain" description="Peptidase M16 N-terminal" evidence="6">
    <location>
        <begin position="6"/>
        <end position="95"/>
    </location>
</feature>
<keyword evidence="2" id="KW-0645">Protease</keyword>
<dbReference type="Pfam" id="PF00675">
    <property type="entry name" value="Peptidase_M16"/>
    <property type="match status" value="1"/>
</dbReference>
<dbReference type="InterPro" id="IPR011249">
    <property type="entry name" value="Metalloenz_LuxS/M16"/>
</dbReference>
<gene>
    <name evidence="7" type="ORF">B1A_05000</name>
</gene>
<keyword evidence="4" id="KW-0862">Zinc</keyword>
<proteinExistence type="inferred from homology"/>
<dbReference type="GO" id="GO:0046872">
    <property type="term" value="F:metal ion binding"/>
    <property type="evidence" value="ECO:0007669"/>
    <property type="project" value="InterPro"/>
</dbReference>
<dbReference type="InterPro" id="IPR011765">
    <property type="entry name" value="Pept_M16_N"/>
</dbReference>
<dbReference type="GO" id="GO:0008237">
    <property type="term" value="F:metallopeptidase activity"/>
    <property type="evidence" value="ECO:0007669"/>
    <property type="project" value="UniProtKB-KW"/>
</dbReference>
<protein>
    <submittedName>
        <fullName evidence="7">Peptidase M16 domain-containing protein</fullName>
    </submittedName>
</protein>
<dbReference type="GO" id="GO:0006508">
    <property type="term" value="P:proteolysis"/>
    <property type="evidence" value="ECO:0007669"/>
    <property type="project" value="UniProtKB-KW"/>
</dbReference>
<evidence type="ECO:0000256" key="1">
    <source>
        <dbReference type="ARBA" id="ARBA00007261"/>
    </source>
</evidence>
<evidence type="ECO:0000256" key="5">
    <source>
        <dbReference type="ARBA" id="ARBA00023049"/>
    </source>
</evidence>
<sequence length="103" mass="10975">MANGLRVVVAPDHASPLVGVAVVYDVGFRSEPPGRTGFAHLFEHLMFQGSAHVAKMEHARLVEGAGGVFNGNTRSDLTTYYEVLPAGALDLALWLEADRMGAP</sequence>
<keyword evidence="3" id="KW-0378">Hydrolase</keyword>
<comment type="similarity">
    <text evidence="1">Belongs to the peptidase M16 family.</text>
</comment>
<comment type="caution">
    <text evidence="7">The sequence shown here is derived from an EMBL/GenBank/DDBJ whole genome shotgun (WGS) entry which is preliminary data.</text>
</comment>
<dbReference type="SUPFAM" id="SSF63411">
    <property type="entry name" value="LuxS/MPP-like metallohydrolase"/>
    <property type="match status" value="1"/>
</dbReference>
<dbReference type="InterPro" id="IPR050626">
    <property type="entry name" value="Peptidase_M16"/>
</dbReference>
<reference evidence="7" key="1">
    <citation type="submission" date="2013-08" db="EMBL/GenBank/DDBJ databases">
        <authorList>
            <person name="Mendez C."/>
            <person name="Richter M."/>
            <person name="Ferrer M."/>
            <person name="Sanchez J."/>
        </authorList>
    </citation>
    <scope>NUCLEOTIDE SEQUENCE</scope>
</reference>
<accession>T1BTZ8</accession>
<dbReference type="PANTHER" id="PTHR43690:SF17">
    <property type="entry name" value="PROTEIN YHJJ"/>
    <property type="match status" value="1"/>
</dbReference>
<dbReference type="Gene3D" id="3.30.830.10">
    <property type="entry name" value="Metalloenzyme, LuxS/M16 peptidase-like"/>
    <property type="match status" value="1"/>
</dbReference>